<evidence type="ECO:0000256" key="1">
    <source>
        <dbReference type="ARBA" id="ARBA00006328"/>
    </source>
</evidence>
<dbReference type="PANTHER" id="PTHR42748:SF7">
    <property type="entry name" value="NMRA LIKE REDOX SENSOR 1-RELATED"/>
    <property type="match status" value="1"/>
</dbReference>
<dbReference type="STRING" id="454130.A0A0U5CGI1"/>
<dbReference type="AlphaFoldDB" id="A0A0U5CGI1"/>
<dbReference type="InterPro" id="IPR051164">
    <property type="entry name" value="NmrA-like_oxidored"/>
</dbReference>
<gene>
    <name evidence="4" type="ORF">ASPCAL12728</name>
</gene>
<name>A0A0U5CGI1_ASPCI</name>
<proteinExistence type="inferred from homology"/>
<dbReference type="PANTHER" id="PTHR42748">
    <property type="entry name" value="NITROGEN METABOLITE REPRESSION PROTEIN NMRA FAMILY MEMBER"/>
    <property type="match status" value="1"/>
</dbReference>
<organism evidence="4 5">
    <name type="scientific">Aspergillus calidoustus</name>
    <dbReference type="NCBI Taxonomy" id="454130"/>
    <lineage>
        <taxon>Eukaryota</taxon>
        <taxon>Fungi</taxon>
        <taxon>Dikarya</taxon>
        <taxon>Ascomycota</taxon>
        <taxon>Pezizomycotina</taxon>
        <taxon>Eurotiomycetes</taxon>
        <taxon>Eurotiomycetidae</taxon>
        <taxon>Eurotiales</taxon>
        <taxon>Aspergillaceae</taxon>
        <taxon>Aspergillus</taxon>
        <taxon>Aspergillus subgen. Nidulantes</taxon>
    </lineage>
</organism>
<dbReference type="Proteomes" id="UP000054771">
    <property type="component" value="Unassembled WGS sequence"/>
</dbReference>
<keyword evidence="2" id="KW-0521">NADP</keyword>
<dbReference type="PROSITE" id="PS00012">
    <property type="entry name" value="PHOSPHOPANTETHEINE"/>
    <property type="match status" value="1"/>
</dbReference>
<dbReference type="EMBL" id="CDMC01000014">
    <property type="protein sequence ID" value="CEL09593.1"/>
    <property type="molecule type" value="Genomic_DNA"/>
</dbReference>
<keyword evidence="5" id="KW-1185">Reference proteome</keyword>
<feature type="domain" description="NmrA-like" evidence="3">
    <location>
        <begin position="8"/>
        <end position="296"/>
    </location>
</feature>
<dbReference type="Gene3D" id="3.40.50.720">
    <property type="entry name" value="NAD(P)-binding Rossmann-like Domain"/>
    <property type="match status" value="1"/>
</dbReference>
<evidence type="ECO:0000313" key="5">
    <source>
        <dbReference type="Proteomes" id="UP000054771"/>
    </source>
</evidence>
<dbReference type="OMA" id="PAFLMYN"/>
<protein>
    <recommendedName>
        <fullName evidence="3">NmrA-like domain-containing protein</fullName>
    </recommendedName>
</protein>
<reference evidence="5" key="1">
    <citation type="journal article" date="2016" name="Genome Announc.">
        <title>Draft genome sequences of fungus Aspergillus calidoustus.</title>
        <authorList>
            <person name="Horn F."/>
            <person name="Linde J."/>
            <person name="Mattern D.J."/>
            <person name="Walther G."/>
            <person name="Guthke R."/>
            <person name="Scherlach K."/>
            <person name="Martin K."/>
            <person name="Brakhage A.A."/>
            <person name="Petzke L."/>
            <person name="Valiante V."/>
        </authorList>
    </citation>
    <scope>NUCLEOTIDE SEQUENCE [LARGE SCALE GENOMIC DNA]</scope>
    <source>
        <strain evidence="5">SF006504</strain>
    </source>
</reference>
<evidence type="ECO:0000256" key="2">
    <source>
        <dbReference type="ARBA" id="ARBA00022857"/>
    </source>
</evidence>
<dbReference type="OrthoDB" id="419598at2759"/>
<sequence length="308" mass="34472">MSRPIAFVTGATGHQGGATARELVKAGFKVHALARDPSSQSAIQLQRLGVQLFHGDFDNIPAINTAMEGVTAVFLNVSPVLSDTEREITHAKNIIDAAIASGSVTSLVYSSVTMTGKHESFPNWDPDHYPLAWYWLNKARIEDMVRESGVKYWTILRPAMLMNGYHQPMASLMYPSLVERRVFATAYKPDTAMTVLDHDDVGRFAAAAITEPAAFNRHEIDLGVESLTPAEIVRELSRVSGVEIGIEFYSEKEAKDLAMGDLRIYAQLWANEVGYQVDFKELKKYPIRLTTFSEYLEKHRDEVQQTFK</sequence>
<dbReference type="SUPFAM" id="SSF51735">
    <property type="entry name" value="NAD(P)-binding Rossmann-fold domains"/>
    <property type="match status" value="1"/>
</dbReference>
<dbReference type="InterPro" id="IPR036291">
    <property type="entry name" value="NAD(P)-bd_dom_sf"/>
</dbReference>
<comment type="similarity">
    <text evidence="1">Belongs to the NmrA-type oxidoreductase family.</text>
</comment>
<dbReference type="Pfam" id="PF05368">
    <property type="entry name" value="NmrA"/>
    <property type="match status" value="1"/>
</dbReference>
<evidence type="ECO:0000259" key="3">
    <source>
        <dbReference type="Pfam" id="PF05368"/>
    </source>
</evidence>
<dbReference type="GO" id="GO:0005634">
    <property type="term" value="C:nucleus"/>
    <property type="evidence" value="ECO:0007669"/>
    <property type="project" value="TreeGrafter"/>
</dbReference>
<evidence type="ECO:0000313" key="4">
    <source>
        <dbReference type="EMBL" id="CEL09593.1"/>
    </source>
</evidence>
<dbReference type="InterPro" id="IPR006162">
    <property type="entry name" value="Ppantetheine_attach_site"/>
</dbReference>
<dbReference type="InterPro" id="IPR008030">
    <property type="entry name" value="NmrA-like"/>
</dbReference>
<accession>A0A0U5CGI1</accession>